<protein>
    <submittedName>
        <fullName evidence="1">Uncharacterized protein</fullName>
    </submittedName>
</protein>
<comment type="caution">
    <text evidence="1">The sequence shown here is derived from an EMBL/GenBank/DDBJ whole genome shotgun (WGS) entry which is preliminary data.</text>
</comment>
<evidence type="ECO:0000313" key="1">
    <source>
        <dbReference type="EMBL" id="KAJ2767445.1"/>
    </source>
</evidence>
<dbReference type="EMBL" id="JANBUJ010001420">
    <property type="protein sequence ID" value="KAJ2767445.1"/>
    <property type="molecule type" value="Genomic_DNA"/>
</dbReference>
<gene>
    <name evidence="1" type="ORF">IWQ57_003946</name>
</gene>
<sequence length="306" mass="31509">MLELVLATLAAGVAGYLAVQRLRPTPSVRGRAAVVVGASAGIGRCVALEYARGGAELLLCARRGAELEQVRAECEAAGAGAVRCVVGDITHRATQLALRRCAAEAWGRVDYLVLNAGAISVREVVDLWGIRAADGLHEADGAAADRAEAALQRIMAVNVHAPAALAGLFLPLVAERRGVIVVVSSMAGLVAAPTRALYSASKHAVTGFFSALRMEVAGLGVAVTIAYPGSVATDLRRSAVDSSGPDAAVAGSSARMAPEACARQIVRAAALRRPSLITPWPYAVAAALYALAPGLVERMAKRKYGV</sequence>
<keyword evidence="2" id="KW-1185">Reference proteome</keyword>
<reference evidence="1" key="1">
    <citation type="submission" date="2022-07" db="EMBL/GenBank/DDBJ databases">
        <title>Phylogenomic reconstructions and comparative analyses of Kickxellomycotina fungi.</title>
        <authorList>
            <person name="Reynolds N.K."/>
            <person name="Stajich J.E."/>
            <person name="Barry K."/>
            <person name="Grigoriev I.V."/>
            <person name="Crous P."/>
            <person name="Smith M.E."/>
        </authorList>
    </citation>
    <scope>NUCLEOTIDE SEQUENCE</scope>
    <source>
        <strain evidence="1">CBS 109366</strain>
    </source>
</reference>
<accession>A0ACC1JUA9</accession>
<organism evidence="1 2">
    <name type="scientific">Coemansia nantahalensis</name>
    <dbReference type="NCBI Taxonomy" id="2789366"/>
    <lineage>
        <taxon>Eukaryota</taxon>
        <taxon>Fungi</taxon>
        <taxon>Fungi incertae sedis</taxon>
        <taxon>Zoopagomycota</taxon>
        <taxon>Kickxellomycotina</taxon>
        <taxon>Kickxellomycetes</taxon>
        <taxon>Kickxellales</taxon>
        <taxon>Kickxellaceae</taxon>
        <taxon>Coemansia</taxon>
    </lineage>
</organism>
<name>A0ACC1JUA9_9FUNG</name>
<evidence type="ECO:0000313" key="2">
    <source>
        <dbReference type="Proteomes" id="UP001140234"/>
    </source>
</evidence>
<dbReference type="Proteomes" id="UP001140234">
    <property type="component" value="Unassembled WGS sequence"/>
</dbReference>
<proteinExistence type="predicted"/>